<dbReference type="SUPFAM" id="SSF55718">
    <property type="entry name" value="SCP-like"/>
    <property type="match status" value="1"/>
</dbReference>
<gene>
    <name evidence="2" type="ORF">FC38_GL001755</name>
</gene>
<dbReference type="SUPFAM" id="SSF55729">
    <property type="entry name" value="Acyl-CoA N-acyltransferases (Nat)"/>
    <property type="match status" value="1"/>
</dbReference>
<keyword evidence="3" id="KW-1185">Reference proteome</keyword>
<dbReference type="Pfam" id="PF17668">
    <property type="entry name" value="Acetyltransf_17"/>
    <property type="match status" value="1"/>
</dbReference>
<proteinExistence type="predicted"/>
<dbReference type="PANTHER" id="PTHR37817">
    <property type="entry name" value="N-ACETYLTRANSFERASE EIS"/>
    <property type="match status" value="1"/>
</dbReference>
<comment type="caution">
    <text evidence="2">The sequence shown here is derived from an EMBL/GenBank/DDBJ whole genome shotgun (WGS) entry which is preliminary data.</text>
</comment>
<dbReference type="EMBL" id="AYZO01000008">
    <property type="protein sequence ID" value="KRN13835.1"/>
    <property type="molecule type" value="Genomic_DNA"/>
</dbReference>
<dbReference type="InterPro" id="IPR016181">
    <property type="entry name" value="Acyl_CoA_acyltransferase"/>
</dbReference>
<dbReference type="InterPro" id="IPR000182">
    <property type="entry name" value="GNAT_dom"/>
</dbReference>
<evidence type="ECO:0000313" key="3">
    <source>
        <dbReference type="Proteomes" id="UP000051521"/>
    </source>
</evidence>
<evidence type="ECO:0000313" key="2">
    <source>
        <dbReference type="EMBL" id="KRN13835.1"/>
    </source>
</evidence>
<dbReference type="Gene3D" id="3.30.1050.10">
    <property type="entry name" value="SCP2 sterol-binding domain"/>
    <property type="match status" value="1"/>
</dbReference>
<dbReference type="InterPro" id="IPR041380">
    <property type="entry name" value="Acetyltransf_17"/>
</dbReference>
<feature type="domain" description="N-acetyltransferase" evidence="1">
    <location>
        <begin position="3"/>
        <end position="147"/>
    </location>
</feature>
<dbReference type="PROSITE" id="PS51186">
    <property type="entry name" value="GNAT"/>
    <property type="match status" value="1"/>
</dbReference>
<accession>A0ABR5PVS3</accession>
<organism evidence="2 3">
    <name type="scientific">Lactobacillus gigeriorum DSM 23908 = CRBIP 24.85</name>
    <dbReference type="NCBI Taxonomy" id="1423751"/>
    <lineage>
        <taxon>Bacteria</taxon>
        <taxon>Bacillati</taxon>
        <taxon>Bacillota</taxon>
        <taxon>Bacilli</taxon>
        <taxon>Lactobacillales</taxon>
        <taxon>Lactobacillaceae</taxon>
        <taxon>Lactobacillus</taxon>
    </lineage>
</organism>
<dbReference type="Pfam" id="PF13527">
    <property type="entry name" value="Acetyltransf_9"/>
    <property type="match status" value="1"/>
</dbReference>
<dbReference type="PANTHER" id="PTHR37817:SF1">
    <property type="entry name" value="N-ACETYLTRANSFERASE EIS"/>
    <property type="match status" value="1"/>
</dbReference>
<dbReference type="Gene3D" id="3.40.630.30">
    <property type="match status" value="2"/>
</dbReference>
<protein>
    <submittedName>
        <fullName evidence="2">GNAT family acetyltraansferase</fullName>
    </submittedName>
</protein>
<dbReference type="Pfam" id="PF13530">
    <property type="entry name" value="SCP2_2"/>
    <property type="match status" value="1"/>
</dbReference>
<dbReference type="InterPro" id="IPR025559">
    <property type="entry name" value="Eis_dom"/>
</dbReference>
<reference evidence="2 3" key="1">
    <citation type="journal article" date="2015" name="Genome Announc.">
        <title>Expanding the biotechnology potential of lactobacilli through comparative genomics of 213 strains and associated genera.</title>
        <authorList>
            <person name="Sun Z."/>
            <person name="Harris H.M."/>
            <person name="McCann A."/>
            <person name="Guo C."/>
            <person name="Argimon S."/>
            <person name="Zhang W."/>
            <person name="Yang X."/>
            <person name="Jeffery I.B."/>
            <person name="Cooney J.C."/>
            <person name="Kagawa T.F."/>
            <person name="Liu W."/>
            <person name="Song Y."/>
            <person name="Salvetti E."/>
            <person name="Wrobel A."/>
            <person name="Rasinkangas P."/>
            <person name="Parkhill J."/>
            <person name="Rea M.C."/>
            <person name="O'Sullivan O."/>
            <person name="Ritari J."/>
            <person name="Douillard F.P."/>
            <person name="Paul Ross R."/>
            <person name="Yang R."/>
            <person name="Briner A.E."/>
            <person name="Felis G.E."/>
            <person name="de Vos W.M."/>
            <person name="Barrangou R."/>
            <person name="Klaenhammer T.R."/>
            <person name="Caufield P.W."/>
            <person name="Cui Y."/>
            <person name="Zhang H."/>
            <person name="O'Toole P.W."/>
        </authorList>
    </citation>
    <scope>NUCLEOTIDE SEQUENCE [LARGE SCALE GENOMIC DNA]</scope>
    <source>
        <strain evidence="2 3">DSM 23908</strain>
    </source>
</reference>
<dbReference type="InterPro" id="IPR036527">
    <property type="entry name" value="SCP2_sterol-bd_dom_sf"/>
</dbReference>
<sequence>MTMKLRKNKSNLQQVADLVQFAFEKKNDLTKDENFLSRYQHSDGYGIVENNKLQSYIMVNNFKARIYRKRTKIAGIGYVSSSQEARGKSNIGKLMQEVFNDLHEQGIPVANLAPFSEAFYRRYGFENTIWQKEYSFSAKALKGIKIPEGGRVLEGTWDDLRVQNGAAQIYEVPMHHTNERNTINRSYWWWNRLNTYYPDRKLMVFYDHVGLPASYMFLSNKKDRVEVPEMFSISSEGYQGLLSYLHVNYSEEKQIVITMPEESKLEYFFSEAQLLHIKIHTYMMSRIIDVAKVLRAMKLLTDGKITIEVFGDEHCPWNNGKWSLVKKGKTYSIETTTATPDFSGTINSWTKVLLGNLTLNDAINLGEIKFNSKSNTQFVKGRVSFYDYF</sequence>
<evidence type="ECO:0000259" key="1">
    <source>
        <dbReference type="PROSITE" id="PS51186"/>
    </source>
</evidence>
<dbReference type="Proteomes" id="UP000051521">
    <property type="component" value="Unassembled WGS sequence"/>
</dbReference>
<name>A0ABR5PVS3_9LACO</name>
<dbReference type="InterPro" id="IPR051554">
    <property type="entry name" value="Acetyltransferase_Eis"/>
</dbReference>